<dbReference type="GO" id="GO:0004650">
    <property type="term" value="F:polygalacturonase activity"/>
    <property type="evidence" value="ECO:0007669"/>
    <property type="project" value="InterPro"/>
</dbReference>
<accession>A0A1H6ARB9</accession>
<dbReference type="InterPro" id="IPR012334">
    <property type="entry name" value="Pectin_lyas_fold"/>
</dbReference>
<dbReference type="EMBL" id="FNUZ01000005">
    <property type="protein sequence ID" value="SEG51269.1"/>
    <property type="molecule type" value="Genomic_DNA"/>
</dbReference>
<organism evidence="5 6">
    <name type="scientific">Thalassococcus halodurans</name>
    <dbReference type="NCBI Taxonomy" id="373675"/>
    <lineage>
        <taxon>Bacteria</taxon>
        <taxon>Pseudomonadati</taxon>
        <taxon>Pseudomonadota</taxon>
        <taxon>Alphaproteobacteria</taxon>
        <taxon>Rhodobacterales</taxon>
        <taxon>Roseobacteraceae</taxon>
        <taxon>Thalassococcus</taxon>
    </lineage>
</organism>
<evidence type="ECO:0000313" key="5">
    <source>
        <dbReference type="EMBL" id="SEG51269.1"/>
    </source>
</evidence>
<dbReference type="SUPFAM" id="SSF51126">
    <property type="entry name" value="Pectin lyase-like"/>
    <property type="match status" value="1"/>
</dbReference>
<dbReference type="Proteomes" id="UP000236752">
    <property type="component" value="Unassembled WGS sequence"/>
</dbReference>
<dbReference type="SMART" id="SM00710">
    <property type="entry name" value="PbH1"/>
    <property type="match status" value="4"/>
</dbReference>
<dbReference type="OrthoDB" id="9795222at2"/>
<dbReference type="InterPro" id="IPR000743">
    <property type="entry name" value="Glyco_hydro_28"/>
</dbReference>
<dbReference type="Gene3D" id="2.160.20.10">
    <property type="entry name" value="Single-stranded right-handed beta-helix, Pectin lyase-like"/>
    <property type="match status" value="1"/>
</dbReference>
<gene>
    <name evidence="5" type="ORF">SAMN04488045_3122</name>
</gene>
<sequence length="503" mass="54335">MSDLRVLQLSSRTASLLLAPGGARYAVPVPISWQLSCGDKPCASGKATVAPLFFENLTPDTEYCLTTPLGRLRFRTLKCAGLVDARNFGADPRAADNSAAIQRAIDATPEGGTLRIAPGRYTIGPIFLKPRMTFYLPEGAELNAHGDWSDWPILPARDDTGRPLSSWEGLPEAAFAAPVTAIDCHGLILTGRGVIDGGGDRGDWWSWPKSTRRDARRPRTLFLAWSDDVQISGLTIRNSPSWTVHPFRCDRLTASALHIQNPADSPNTDGLNPESCCDVTLTGLHFSVGDDCIAVKAGKRGDQGEADHLAPTTGLTVTHCLMERGHGAVVLGSEMSGDITDVTITDCTFDRTDRGLRIKTRRGRGGRVANVVMERVDMTHVDTPVVANAYYFCDPDGSDDWVQSRKPAAITEKTPAIDNILVRNVTAKMAKLAGAAMLGLPESPITNVRLEYFSVTFDPDAEPAEPLMAEGQTPVRHIPMIAENTQVTGEPLCAEPLKDPILC</sequence>
<evidence type="ECO:0000256" key="3">
    <source>
        <dbReference type="ARBA" id="ARBA00023295"/>
    </source>
</evidence>
<reference evidence="5 6" key="1">
    <citation type="submission" date="2016-10" db="EMBL/GenBank/DDBJ databases">
        <authorList>
            <person name="de Groot N.N."/>
        </authorList>
    </citation>
    <scope>NUCLEOTIDE SEQUENCE [LARGE SCALE GENOMIC DNA]</scope>
    <source>
        <strain evidence="5 6">DSM 26915</strain>
    </source>
</reference>
<evidence type="ECO:0000313" key="6">
    <source>
        <dbReference type="Proteomes" id="UP000236752"/>
    </source>
</evidence>
<keyword evidence="6" id="KW-1185">Reference proteome</keyword>
<dbReference type="InterPro" id="IPR011050">
    <property type="entry name" value="Pectin_lyase_fold/virulence"/>
</dbReference>
<dbReference type="PANTHER" id="PTHR31339:SF9">
    <property type="entry name" value="PLASMIN AND FIBRONECTIN-BINDING PROTEIN A"/>
    <property type="match status" value="1"/>
</dbReference>
<dbReference type="InterPro" id="IPR006626">
    <property type="entry name" value="PbH1"/>
</dbReference>
<keyword evidence="2 4" id="KW-0378">Hydrolase</keyword>
<name>A0A1H6ARB9_9RHOB</name>
<dbReference type="PANTHER" id="PTHR31339">
    <property type="entry name" value="PECTIN LYASE-RELATED"/>
    <property type="match status" value="1"/>
</dbReference>
<comment type="similarity">
    <text evidence="1 4">Belongs to the glycosyl hydrolase 28 family.</text>
</comment>
<dbReference type="RefSeq" id="WP_103911417.1">
    <property type="nucleotide sequence ID" value="NZ_FNUZ01000005.1"/>
</dbReference>
<evidence type="ECO:0000256" key="4">
    <source>
        <dbReference type="RuleBase" id="RU361169"/>
    </source>
</evidence>
<dbReference type="GO" id="GO:0005975">
    <property type="term" value="P:carbohydrate metabolic process"/>
    <property type="evidence" value="ECO:0007669"/>
    <property type="project" value="InterPro"/>
</dbReference>
<proteinExistence type="inferred from homology"/>
<protein>
    <submittedName>
        <fullName evidence="5">Polygalacturonase</fullName>
    </submittedName>
</protein>
<evidence type="ECO:0000256" key="1">
    <source>
        <dbReference type="ARBA" id="ARBA00008834"/>
    </source>
</evidence>
<dbReference type="AlphaFoldDB" id="A0A1H6ARB9"/>
<dbReference type="PROSITE" id="PS00502">
    <property type="entry name" value="POLYGALACTURONASE"/>
    <property type="match status" value="1"/>
</dbReference>
<keyword evidence="3 4" id="KW-0326">Glycosidase</keyword>
<evidence type="ECO:0000256" key="2">
    <source>
        <dbReference type="ARBA" id="ARBA00022801"/>
    </source>
</evidence>
<dbReference type="Pfam" id="PF00295">
    <property type="entry name" value="Glyco_hydro_28"/>
    <property type="match status" value="1"/>
</dbReference>
<dbReference type="InterPro" id="IPR051801">
    <property type="entry name" value="GH28_Enzymes"/>
</dbReference>